<reference evidence="1 2" key="1">
    <citation type="submission" date="2016-10" db="EMBL/GenBank/DDBJ databases">
        <authorList>
            <person name="de Groot N.N."/>
        </authorList>
    </citation>
    <scope>NUCLEOTIDE SEQUENCE [LARGE SCALE GENOMIC DNA]</scope>
    <source>
        <strain evidence="1 2">AA1</strain>
    </source>
</reference>
<evidence type="ECO:0000313" key="1">
    <source>
        <dbReference type="EMBL" id="SCY85821.1"/>
    </source>
</evidence>
<dbReference type="EMBL" id="FMUX01000028">
    <property type="protein sequence ID" value="SCY85821.1"/>
    <property type="molecule type" value="Genomic_DNA"/>
</dbReference>
<keyword evidence="2" id="KW-1185">Reference proteome</keyword>
<name>A0A1G5JD24_9BACT</name>
<proteinExistence type="predicted"/>
<dbReference type="STRING" id="419481.SAMN05216233_1289"/>
<gene>
    <name evidence="1" type="ORF">SAMN05216233_1289</name>
</gene>
<sequence>MKKGMILCVQGQLPEGVAPDDLLKGGHVAFDVDKVAVVSPLDGEGDIHWAWWRMISKGFTSIHCRMAGYEKGRLALKGGSVPIWSIG</sequence>
<protein>
    <submittedName>
        <fullName evidence="1">Uncharacterized protein</fullName>
    </submittedName>
</protein>
<organism evidence="1 2">
    <name type="scientific">Desulfoluna spongiiphila</name>
    <dbReference type="NCBI Taxonomy" id="419481"/>
    <lineage>
        <taxon>Bacteria</taxon>
        <taxon>Pseudomonadati</taxon>
        <taxon>Thermodesulfobacteriota</taxon>
        <taxon>Desulfobacteria</taxon>
        <taxon>Desulfobacterales</taxon>
        <taxon>Desulfolunaceae</taxon>
        <taxon>Desulfoluna</taxon>
    </lineage>
</organism>
<accession>A0A1G5JD24</accession>
<evidence type="ECO:0000313" key="2">
    <source>
        <dbReference type="Proteomes" id="UP000198870"/>
    </source>
</evidence>
<dbReference type="AlphaFoldDB" id="A0A1G5JD24"/>
<dbReference type="Proteomes" id="UP000198870">
    <property type="component" value="Unassembled WGS sequence"/>
</dbReference>